<dbReference type="InterPro" id="IPR010187">
    <property type="entry name" value="Various_sel_PB"/>
</dbReference>
<protein>
    <submittedName>
        <fullName evidence="3">Glycine reductase</fullName>
        <ecNumber evidence="3">1.21.4.2</ecNumber>
    </submittedName>
</protein>
<dbReference type="Proteomes" id="UP001519342">
    <property type="component" value="Unassembled WGS sequence"/>
</dbReference>
<gene>
    <name evidence="3" type="ORF">J2Z76_002649</name>
</gene>
<sequence length="346" mass="38231">MKNIVFYTNQFFGQIGGEEKAYTEPQFHKGPIGNANAFVGKIKNAEIIATIICGDNYYVENMDKVKEFIKEKLKDKKVDLIIAGPAFNAGRFGIACADVCSFTKKDLNIEAITGLYWENPAVEMYKKDIYILEVAKSAAGIRKAVPLMADFANKLLNGEKLGTPKQEQYFAKGKRVNVFKEKNGAERAVEMLIKRLKKEPFETELEISVYEKVKPAEPIKDLKTAKIALCTTGGIVLMGNPDHIPAATAKVYKMYDISNKDGLKEGEFESVHAGYDPVYANKDPNRVAPLDTLKKLEKEGLIGSIYPYLTTTTGNSTSVADATRMGKEIAEKLVEDSVDGVILTST</sequence>
<comment type="caution">
    <text evidence="3">The sequence shown here is derived from an EMBL/GenBank/DDBJ whole genome shotgun (WGS) entry which is preliminary data.</text>
</comment>
<dbReference type="NCBIfam" id="TIGR01918">
    <property type="entry name" value="various_sel_PB"/>
    <property type="match status" value="1"/>
</dbReference>
<organism evidence="3 4">
    <name type="scientific">Sedimentibacter acidaminivorans</name>
    <dbReference type="NCBI Taxonomy" id="913099"/>
    <lineage>
        <taxon>Bacteria</taxon>
        <taxon>Bacillati</taxon>
        <taxon>Bacillota</taxon>
        <taxon>Tissierellia</taxon>
        <taxon>Sedimentibacter</taxon>
    </lineage>
</organism>
<accession>A0ABS4GGG8</accession>
<dbReference type="EMBL" id="JAGGKS010000008">
    <property type="protein sequence ID" value="MBP1926779.1"/>
    <property type="molecule type" value="Genomic_DNA"/>
</dbReference>
<dbReference type="GO" id="GO:0030699">
    <property type="term" value="F:glycine reductase activity"/>
    <property type="evidence" value="ECO:0007669"/>
    <property type="project" value="UniProtKB-EC"/>
</dbReference>
<evidence type="ECO:0000256" key="1">
    <source>
        <dbReference type="ARBA" id="ARBA00022933"/>
    </source>
</evidence>
<name>A0ABS4GGG8_9FIRM</name>
<keyword evidence="4" id="KW-1185">Reference proteome</keyword>
<dbReference type="EC" id="1.21.4.2" evidence="3"/>
<dbReference type="Pfam" id="PF07355">
    <property type="entry name" value="GRDB"/>
    <property type="match status" value="1"/>
</dbReference>
<keyword evidence="1" id="KW-0712">Selenocysteine</keyword>
<reference evidence="3 4" key="1">
    <citation type="submission" date="2021-03" db="EMBL/GenBank/DDBJ databases">
        <title>Genomic Encyclopedia of Type Strains, Phase IV (KMG-IV): sequencing the most valuable type-strain genomes for metagenomic binning, comparative biology and taxonomic classification.</title>
        <authorList>
            <person name="Goeker M."/>
        </authorList>
    </citation>
    <scope>NUCLEOTIDE SEQUENCE [LARGE SCALE GENOMIC DNA]</scope>
    <source>
        <strain evidence="3 4">DSM 24004</strain>
    </source>
</reference>
<evidence type="ECO:0000256" key="2">
    <source>
        <dbReference type="ARBA" id="ARBA00023002"/>
    </source>
</evidence>
<keyword evidence="2 3" id="KW-0560">Oxidoreductase</keyword>
<evidence type="ECO:0000313" key="4">
    <source>
        <dbReference type="Proteomes" id="UP001519342"/>
    </source>
</evidence>
<evidence type="ECO:0000313" key="3">
    <source>
        <dbReference type="EMBL" id="MBP1926779.1"/>
    </source>
</evidence>
<proteinExistence type="predicted"/>